<dbReference type="InterPro" id="IPR016181">
    <property type="entry name" value="Acyl_CoA_acyltransferase"/>
</dbReference>
<evidence type="ECO:0000313" key="5">
    <source>
        <dbReference type="EMBL" id="TFE00650.1"/>
    </source>
</evidence>
<dbReference type="GO" id="GO:0005737">
    <property type="term" value="C:cytoplasm"/>
    <property type="evidence" value="ECO:0007669"/>
    <property type="project" value="TreeGrafter"/>
</dbReference>
<name>A0A4Y8LD83_9BACL</name>
<dbReference type="OrthoDB" id="9795206at2"/>
<dbReference type="Gene3D" id="3.40.630.30">
    <property type="match status" value="1"/>
</dbReference>
<gene>
    <name evidence="5" type="ORF">E2626_11800</name>
</gene>
<keyword evidence="1 5" id="KW-0808">Transferase</keyword>
<evidence type="ECO:0000256" key="2">
    <source>
        <dbReference type="ARBA" id="ARBA00023315"/>
    </source>
</evidence>
<keyword evidence="6" id="KW-1185">Reference proteome</keyword>
<protein>
    <submittedName>
        <fullName evidence="5">GNAT family N-acetyltransferase</fullName>
    </submittedName>
</protein>
<dbReference type="RefSeq" id="WP_134381969.1">
    <property type="nucleotide sequence ID" value="NZ_SORX01000006.1"/>
</dbReference>
<organism evidence="5 6">
    <name type="scientific">Jeotgalibacillus salarius</name>
    <dbReference type="NCBI Taxonomy" id="546023"/>
    <lineage>
        <taxon>Bacteria</taxon>
        <taxon>Bacillati</taxon>
        <taxon>Bacillota</taxon>
        <taxon>Bacilli</taxon>
        <taxon>Bacillales</taxon>
        <taxon>Caryophanaceae</taxon>
        <taxon>Jeotgalibacillus</taxon>
    </lineage>
</organism>
<dbReference type="Pfam" id="PF13302">
    <property type="entry name" value="Acetyltransf_3"/>
    <property type="match status" value="1"/>
</dbReference>
<dbReference type="EMBL" id="SORX01000006">
    <property type="protein sequence ID" value="TFE00650.1"/>
    <property type="molecule type" value="Genomic_DNA"/>
</dbReference>
<evidence type="ECO:0000256" key="3">
    <source>
        <dbReference type="ARBA" id="ARBA00038502"/>
    </source>
</evidence>
<dbReference type="InterPro" id="IPR051531">
    <property type="entry name" value="N-acetyltransferase"/>
</dbReference>
<comment type="caution">
    <text evidence="5">The sequence shown here is derived from an EMBL/GenBank/DDBJ whole genome shotgun (WGS) entry which is preliminary data.</text>
</comment>
<dbReference type="AlphaFoldDB" id="A0A4Y8LD83"/>
<evidence type="ECO:0000259" key="4">
    <source>
        <dbReference type="PROSITE" id="PS51186"/>
    </source>
</evidence>
<sequence length="184" mass="21579">MNKTYCTDRLVLKQLDSNDAELVLDYYIRNKEFLKEWEAEREDDFYTLKSQKLQLEQDVESYKRGSSIKFWIFKKGDEENIIGCVSFQNILRSIMQSCILGYKLDFSETGKGYLGEALKKAVHVMFSEYYLHRIEAPVMPKNTSSINVLKRLGFVNEGITNKMMKVDGAWEDHIRWSLLNPAHE</sequence>
<keyword evidence="2" id="KW-0012">Acyltransferase</keyword>
<accession>A0A4Y8LD83</accession>
<comment type="similarity">
    <text evidence="3">Belongs to the acetyltransferase family. RimJ subfamily.</text>
</comment>
<dbReference type="GO" id="GO:0008999">
    <property type="term" value="F:protein-N-terminal-alanine acetyltransferase activity"/>
    <property type="evidence" value="ECO:0007669"/>
    <property type="project" value="TreeGrafter"/>
</dbReference>
<dbReference type="PROSITE" id="PS51186">
    <property type="entry name" value="GNAT"/>
    <property type="match status" value="1"/>
</dbReference>
<dbReference type="InterPro" id="IPR000182">
    <property type="entry name" value="GNAT_dom"/>
</dbReference>
<evidence type="ECO:0000313" key="6">
    <source>
        <dbReference type="Proteomes" id="UP000297776"/>
    </source>
</evidence>
<reference evidence="5 6" key="1">
    <citation type="submission" date="2019-03" db="EMBL/GenBank/DDBJ databases">
        <authorList>
            <person name="Yang Y."/>
        </authorList>
    </citation>
    <scope>NUCLEOTIDE SEQUENCE [LARGE SCALE GENOMIC DNA]</scope>
    <source>
        <strain evidence="5 6">ASL-1</strain>
    </source>
</reference>
<dbReference type="Proteomes" id="UP000297776">
    <property type="component" value="Unassembled WGS sequence"/>
</dbReference>
<dbReference type="SUPFAM" id="SSF55729">
    <property type="entry name" value="Acyl-CoA N-acyltransferases (Nat)"/>
    <property type="match status" value="1"/>
</dbReference>
<dbReference type="FunFam" id="3.40.630.30:FF:000005">
    <property type="entry name" value="Ribosomal protein alanine acetyltransferase"/>
    <property type="match status" value="1"/>
</dbReference>
<evidence type="ECO:0000256" key="1">
    <source>
        <dbReference type="ARBA" id="ARBA00022679"/>
    </source>
</evidence>
<feature type="domain" description="N-acetyltransferase" evidence="4">
    <location>
        <begin position="24"/>
        <end position="181"/>
    </location>
</feature>
<dbReference type="PANTHER" id="PTHR43792">
    <property type="entry name" value="GNAT FAMILY, PUTATIVE (AFU_ORTHOLOGUE AFUA_3G00765)-RELATED-RELATED"/>
    <property type="match status" value="1"/>
</dbReference>
<proteinExistence type="inferred from homology"/>
<dbReference type="PANTHER" id="PTHR43792:SF8">
    <property type="entry name" value="[RIBOSOMAL PROTEIN US5]-ALANINE N-ACETYLTRANSFERASE"/>
    <property type="match status" value="1"/>
</dbReference>